<dbReference type="Proteomes" id="UP001324427">
    <property type="component" value="Unassembled WGS sequence"/>
</dbReference>
<feature type="compositionally biased region" description="Polar residues" evidence="1">
    <location>
        <begin position="170"/>
        <end position="180"/>
    </location>
</feature>
<feature type="region of interest" description="Disordered" evidence="1">
    <location>
        <begin position="1"/>
        <end position="63"/>
    </location>
</feature>
<feature type="compositionally biased region" description="Basic and acidic residues" evidence="1">
    <location>
        <begin position="285"/>
        <end position="297"/>
    </location>
</feature>
<accession>A0AAV9JQL7</accession>
<feature type="compositionally biased region" description="Polar residues" evidence="1">
    <location>
        <begin position="47"/>
        <end position="56"/>
    </location>
</feature>
<reference evidence="2 3" key="1">
    <citation type="submission" date="2021-11" db="EMBL/GenBank/DDBJ databases">
        <title>Black yeast isolated from Biological Soil Crust.</title>
        <authorList>
            <person name="Kurbessoian T."/>
        </authorList>
    </citation>
    <scope>NUCLEOTIDE SEQUENCE [LARGE SCALE GENOMIC DNA]</scope>
    <source>
        <strain evidence="2 3">CCFEE 5522</strain>
    </source>
</reference>
<feature type="region of interest" description="Disordered" evidence="1">
    <location>
        <begin position="158"/>
        <end position="184"/>
    </location>
</feature>
<evidence type="ECO:0000313" key="2">
    <source>
        <dbReference type="EMBL" id="KAK4546838.1"/>
    </source>
</evidence>
<keyword evidence="3" id="KW-1185">Reference proteome</keyword>
<name>A0AAV9JQL7_9PEZI</name>
<dbReference type="AlphaFoldDB" id="A0AAV9JQL7"/>
<gene>
    <name evidence="2" type="ORF">LTR36_001570</name>
</gene>
<comment type="caution">
    <text evidence="2">The sequence shown here is derived from an EMBL/GenBank/DDBJ whole genome shotgun (WGS) entry which is preliminary data.</text>
</comment>
<feature type="region of interest" description="Disordered" evidence="1">
    <location>
        <begin position="276"/>
        <end position="333"/>
    </location>
</feature>
<evidence type="ECO:0000256" key="1">
    <source>
        <dbReference type="SAM" id="MobiDB-lite"/>
    </source>
</evidence>
<evidence type="ECO:0000313" key="3">
    <source>
        <dbReference type="Proteomes" id="UP001324427"/>
    </source>
</evidence>
<feature type="compositionally biased region" description="Low complexity" evidence="1">
    <location>
        <begin position="20"/>
        <end position="39"/>
    </location>
</feature>
<dbReference type="EMBL" id="JAVFHQ010000013">
    <property type="protein sequence ID" value="KAK4546838.1"/>
    <property type="molecule type" value="Genomic_DNA"/>
</dbReference>
<proteinExistence type="predicted"/>
<sequence>MSGEEDSTSRDHKLRPQYQSPSLISISSGSPASSAPSSRAGRKKKGTFTQQSSSYRPPSRLTEEDQLLLANRRRLLARTDWLGLAAARPMQMKFPSSRDKDRIGKRRKVERTGNRAKPAGRRLLTPLFDERLPRVDALMSGALPADDFRIKIGTDALASQTQRSRRSHTPQHTSVRQPSTEFGPLSEESMLLGADGDSSEAGKAVRNPFVTQHGAAQAPSMVAMAGSKFLEADDSVLASPEVHVESWQPSEAGEGRAEIYHPDQGAVPAKTLVNTHGARSVPQWKEADPRHNHRDPIDPASNMQHFGQLDEAENSHVKSSAHPAEDSDDGDDDTWRQLMKIQQYTSSHASIVALRSSSQHNTTSGSSHRPLLDRHEACEDMSLSTPRGAGTQGATIIEPFSHAMDQLASLHLRPRHSGRLSG</sequence>
<feature type="region of interest" description="Disordered" evidence="1">
    <location>
        <begin position="92"/>
        <end position="116"/>
    </location>
</feature>
<protein>
    <submittedName>
        <fullName evidence="2">Uncharacterized protein</fullName>
    </submittedName>
</protein>
<organism evidence="2 3">
    <name type="scientific">Oleoguttula mirabilis</name>
    <dbReference type="NCBI Taxonomy" id="1507867"/>
    <lineage>
        <taxon>Eukaryota</taxon>
        <taxon>Fungi</taxon>
        <taxon>Dikarya</taxon>
        <taxon>Ascomycota</taxon>
        <taxon>Pezizomycotina</taxon>
        <taxon>Dothideomycetes</taxon>
        <taxon>Dothideomycetidae</taxon>
        <taxon>Mycosphaerellales</taxon>
        <taxon>Teratosphaeriaceae</taxon>
        <taxon>Oleoguttula</taxon>
    </lineage>
</organism>